<dbReference type="InterPro" id="IPR036048">
    <property type="entry name" value="Interleukin_8-like_sf"/>
</dbReference>
<dbReference type="EMBL" id="OW240916">
    <property type="protein sequence ID" value="CAH2292786.1"/>
    <property type="molecule type" value="Genomic_DNA"/>
</dbReference>
<keyword evidence="5" id="KW-1185">Reference proteome</keyword>
<dbReference type="GO" id="GO:0061844">
    <property type="term" value="P:antimicrobial humoral immune response mediated by antimicrobial peptide"/>
    <property type="evidence" value="ECO:0007669"/>
    <property type="project" value="TreeGrafter"/>
</dbReference>
<reference evidence="4" key="1">
    <citation type="submission" date="2022-03" db="EMBL/GenBank/DDBJ databases">
        <authorList>
            <person name="Alioto T."/>
            <person name="Alioto T."/>
            <person name="Gomez Garrido J."/>
        </authorList>
    </citation>
    <scope>NUCLEOTIDE SEQUENCE</scope>
</reference>
<dbReference type="InterPro" id="IPR001811">
    <property type="entry name" value="Chemokine_IL8-like_dom"/>
</dbReference>
<name>A0AAD1S734_PELCU</name>
<sequence length="118" mass="14010">MYLRLLTLVTLLGFCIHGSNGDFEDCCISYAKSRNYKTLYKYVRYYQSQEINESCNRRAIVFHFKKHKVLCGNPHEQWVRDLMKQVDKLQYAKLAHKVHKEPAEIRHANGSIMKNHLH</sequence>
<evidence type="ECO:0000256" key="2">
    <source>
        <dbReference type="SAM" id="SignalP"/>
    </source>
</evidence>
<accession>A0AAD1S734</accession>
<evidence type="ECO:0000256" key="1">
    <source>
        <dbReference type="ARBA" id="ARBA00022514"/>
    </source>
</evidence>
<dbReference type="GO" id="GO:0070098">
    <property type="term" value="P:chemokine-mediated signaling pathway"/>
    <property type="evidence" value="ECO:0007669"/>
    <property type="project" value="TreeGrafter"/>
</dbReference>
<dbReference type="GO" id="GO:0048020">
    <property type="term" value="F:CCR chemokine receptor binding"/>
    <property type="evidence" value="ECO:0007669"/>
    <property type="project" value="TreeGrafter"/>
</dbReference>
<organism evidence="4 5">
    <name type="scientific">Pelobates cultripes</name>
    <name type="common">Western spadefoot toad</name>
    <dbReference type="NCBI Taxonomy" id="61616"/>
    <lineage>
        <taxon>Eukaryota</taxon>
        <taxon>Metazoa</taxon>
        <taxon>Chordata</taxon>
        <taxon>Craniata</taxon>
        <taxon>Vertebrata</taxon>
        <taxon>Euteleostomi</taxon>
        <taxon>Amphibia</taxon>
        <taxon>Batrachia</taxon>
        <taxon>Anura</taxon>
        <taxon>Pelobatoidea</taxon>
        <taxon>Pelobatidae</taxon>
        <taxon>Pelobates</taxon>
    </lineage>
</organism>
<evidence type="ECO:0000259" key="3">
    <source>
        <dbReference type="SMART" id="SM00199"/>
    </source>
</evidence>
<gene>
    <name evidence="4" type="ORF">PECUL_23A022116</name>
</gene>
<dbReference type="Proteomes" id="UP001295444">
    <property type="component" value="Chromosome 05"/>
</dbReference>
<dbReference type="AlphaFoldDB" id="A0AAD1S734"/>
<dbReference type="Pfam" id="PF00048">
    <property type="entry name" value="IL8"/>
    <property type="match status" value="1"/>
</dbReference>
<dbReference type="GO" id="GO:0006954">
    <property type="term" value="P:inflammatory response"/>
    <property type="evidence" value="ECO:0007669"/>
    <property type="project" value="TreeGrafter"/>
</dbReference>
<evidence type="ECO:0000313" key="5">
    <source>
        <dbReference type="Proteomes" id="UP001295444"/>
    </source>
</evidence>
<dbReference type="SUPFAM" id="SSF54117">
    <property type="entry name" value="Interleukin 8-like chemokines"/>
    <property type="match status" value="1"/>
</dbReference>
<protein>
    <submittedName>
        <fullName evidence="4">C-C motif chemokine 25</fullName>
    </submittedName>
</protein>
<dbReference type="SMART" id="SM00199">
    <property type="entry name" value="SCY"/>
    <property type="match status" value="1"/>
</dbReference>
<feature type="domain" description="Chemokine interleukin-8-like" evidence="3">
    <location>
        <begin position="23"/>
        <end position="86"/>
    </location>
</feature>
<dbReference type="Gene3D" id="2.40.50.40">
    <property type="match status" value="1"/>
</dbReference>
<dbReference type="InterPro" id="IPR039809">
    <property type="entry name" value="Chemokine_b/g/d"/>
</dbReference>
<dbReference type="GO" id="GO:0030335">
    <property type="term" value="P:positive regulation of cell migration"/>
    <property type="evidence" value="ECO:0007669"/>
    <property type="project" value="TreeGrafter"/>
</dbReference>
<keyword evidence="2" id="KW-0732">Signal</keyword>
<feature type="chain" id="PRO_5042011667" evidence="2">
    <location>
        <begin position="22"/>
        <end position="118"/>
    </location>
</feature>
<evidence type="ECO:0000313" key="4">
    <source>
        <dbReference type="EMBL" id="CAH2292786.1"/>
    </source>
</evidence>
<keyword evidence="1" id="KW-0202">Cytokine</keyword>
<proteinExistence type="predicted"/>
<feature type="signal peptide" evidence="2">
    <location>
        <begin position="1"/>
        <end position="21"/>
    </location>
</feature>
<dbReference type="GO" id="GO:0008009">
    <property type="term" value="F:chemokine activity"/>
    <property type="evidence" value="ECO:0007669"/>
    <property type="project" value="InterPro"/>
</dbReference>
<dbReference type="PANTHER" id="PTHR12015">
    <property type="entry name" value="SMALL INDUCIBLE CYTOKINE A"/>
    <property type="match status" value="1"/>
</dbReference>
<dbReference type="GO" id="GO:0005615">
    <property type="term" value="C:extracellular space"/>
    <property type="evidence" value="ECO:0007669"/>
    <property type="project" value="UniProtKB-KW"/>
</dbReference>
<dbReference type="PANTHER" id="PTHR12015:SF70">
    <property type="entry name" value="C-C MOTIF CHEMOKINE 25"/>
    <property type="match status" value="1"/>
</dbReference>
<dbReference type="GO" id="GO:0048245">
    <property type="term" value="P:eosinophil chemotaxis"/>
    <property type="evidence" value="ECO:0007669"/>
    <property type="project" value="TreeGrafter"/>
</dbReference>